<protein>
    <submittedName>
        <fullName evidence="7">3D-(3,5/4)-trihydroxycyclohexane-1,2-dione acylhydrolase (Decyclizing)</fullName>
    </submittedName>
</protein>
<dbReference type="GO" id="GO:0030976">
    <property type="term" value="F:thiamine pyrophosphate binding"/>
    <property type="evidence" value="ECO:0007669"/>
    <property type="project" value="InterPro"/>
</dbReference>
<dbReference type="GO" id="GO:0050660">
    <property type="term" value="F:flavin adenine dinucleotide binding"/>
    <property type="evidence" value="ECO:0007669"/>
    <property type="project" value="TreeGrafter"/>
</dbReference>
<keyword evidence="8" id="KW-1185">Reference proteome</keyword>
<dbReference type="InterPro" id="IPR045229">
    <property type="entry name" value="TPP_enz"/>
</dbReference>
<dbReference type="InterPro" id="IPR011766">
    <property type="entry name" value="TPP_enzyme_TPP-bd"/>
</dbReference>
<feature type="domain" description="Thiamine pyrophosphate enzyme central" evidence="4">
    <location>
        <begin position="219"/>
        <end position="352"/>
    </location>
</feature>
<dbReference type="Pfam" id="PF02775">
    <property type="entry name" value="TPP_enzyme_C"/>
    <property type="match status" value="1"/>
</dbReference>
<dbReference type="GO" id="GO:0000287">
    <property type="term" value="F:magnesium ion binding"/>
    <property type="evidence" value="ECO:0007669"/>
    <property type="project" value="InterPro"/>
</dbReference>
<proteinExistence type="inferred from homology"/>
<comment type="similarity">
    <text evidence="1 3">Belongs to the TPP enzyme family.</text>
</comment>
<dbReference type="GO" id="GO:0009099">
    <property type="term" value="P:L-valine biosynthetic process"/>
    <property type="evidence" value="ECO:0007669"/>
    <property type="project" value="TreeGrafter"/>
</dbReference>
<evidence type="ECO:0000259" key="6">
    <source>
        <dbReference type="Pfam" id="PF02776"/>
    </source>
</evidence>
<gene>
    <name evidence="7" type="ORF">GCM10011348_30490</name>
</gene>
<keyword evidence="2 3" id="KW-0786">Thiamine pyrophosphate</keyword>
<dbReference type="SUPFAM" id="SSF52467">
    <property type="entry name" value="DHS-like NAD/FAD-binding domain"/>
    <property type="match status" value="1"/>
</dbReference>
<accession>A0A917ZJ03</accession>
<dbReference type="NCBIfam" id="TIGR04377">
    <property type="entry name" value="myo_inos_iolD"/>
    <property type="match status" value="1"/>
</dbReference>
<dbReference type="InterPro" id="IPR029061">
    <property type="entry name" value="THDP-binding"/>
</dbReference>
<dbReference type="SUPFAM" id="SSF52518">
    <property type="entry name" value="Thiamin diphosphate-binding fold (THDP-binding)"/>
    <property type="match status" value="2"/>
</dbReference>
<dbReference type="GO" id="GO:0016823">
    <property type="term" value="F:hydrolase activity, acting on acid carbon-carbon bonds, in ketonic substances"/>
    <property type="evidence" value="ECO:0007669"/>
    <property type="project" value="InterPro"/>
</dbReference>
<dbReference type="GO" id="GO:0003984">
    <property type="term" value="F:acetolactate synthase activity"/>
    <property type="evidence" value="ECO:0007669"/>
    <property type="project" value="TreeGrafter"/>
</dbReference>
<evidence type="ECO:0000259" key="5">
    <source>
        <dbReference type="Pfam" id="PF02775"/>
    </source>
</evidence>
<dbReference type="GO" id="GO:0019310">
    <property type="term" value="P:inositol catabolic process"/>
    <property type="evidence" value="ECO:0007669"/>
    <property type="project" value="InterPro"/>
</dbReference>
<dbReference type="Gene3D" id="3.40.50.1220">
    <property type="entry name" value="TPP-binding domain"/>
    <property type="match status" value="1"/>
</dbReference>
<dbReference type="InterPro" id="IPR012001">
    <property type="entry name" value="Thiamin_PyroP_enz_TPP-bd_dom"/>
</dbReference>
<organism evidence="7 8">
    <name type="scientific">Marinobacterium nitratireducens</name>
    <dbReference type="NCBI Taxonomy" id="518897"/>
    <lineage>
        <taxon>Bacteria</taxon>
        <taxon>Pseudomonadati</taxon>
        <taxon>Pseudomonadota</taxon>
        <taxon>Gammaproteobacteria</taxon>
        <taxon>Oceanospirillales</taxon>
        <taxon>Oceanospirillaceae</taxon>
        <taxon>Marinobacterium</taxon>
    </lineage>
</organism>
<feature type="domain" description="Thiamine pyrophosphate enzyme N-terminal TPP-binding" evidence="6">
    <location>
        <begin position="34"/>
        <end position="130"/>
    </location>
</feature>
<dbReference type="GO" id="GO:0005948">
    <property type="term" value="C:acetolactate synthase complex"/>
    <property type="evidence" value="ECO:0007669"/>
    <property type="project" value="TreeGrafter"/>
</dbReference>
<evidence type="ECO:0000256" key="2">
    <source>
        <dbReference type="ARBA" id="ARBA00023052"/>
    </source>
</evidence>
<feature type="domain" description="Thiamine pyrophosphate enzyme TPP-binding" evidence="5">
    <location>
        <begin position="421"/>
        <end position="575"/>
    </location>
</feature>
<name>A0A917ZJ03_9GAMM</name>
<evidence type="ECO:0000256" key="3">
    <source>
        <dbReference type="RuleBase" id="RU362132"/>
    </source>
</evidence>
<reference evidence="7 8" key="1">
    <citation type="journal article" date="2014" name="Int. J. Syst. Evol. Microbiol.">
        <title>Complete genome sequence of Corynebacterium casei LMG S-19264T (=DSM 44701T), isolated from a smear-ripened cheese.</title>
        <authorList>
            <consortium name="US DOE Joint Genome Institute (JGI-PGF)"/>
            <person name="Walter F."/>
            <person name="Albersmeier A."/>
            <person name="Kalinowski J."/>
            <person name="Ruckert C."/>
        </authorList>
    </citation>
    <scope>NUCLEOTIDE SEQUENCE [LARGE SCALE GENOMIC DNA]</scope>
    <source>
        <strain evidence="7 8">CGMCC 1.7286</strain>
    </source>
</reference>
<evidence type="ECO:0000313" key="7">
    <source>
        <dbReference type="EMBL" id="GGO84377.1"/>
    </source>
</evidence>
<dbReference type="PANTHER" id="PTHR18968">
    <property type="entry name" value="THIAMINE PYROPHOSPHATE ENZYMES"/>
    <property type="match status" value="1"/>
</dbReference>
<evidence type="ECO:0000256" key="1">
    <source>
        <dbReference type="ARBA" id="ARBA00007812"/>
    </source>
</evidence>
<dbReference type="EMBL" id="BMLT01000007">
    <property type="protein sequence ID" value="GGO84377.1"/>
    <property type="molecule type" value="Genomic_DNA"/>
</dbReference>
<dbReference type="InterPro" id="IPR012000">
    <property type="entry name" value="Thiamin_PyroP_enz_cen_dom"/>
</dbReference>
<sequence>MSTVRCTMAQALVRYLCNQFVEIDGQRVPLFAGVFGIFGHGNVTCLSEALEAVQDQLPTWRGQNEQSMALAAVGFAKAKRRRQAMIAATSIGPGAINMVTAAGTAMANRLPVLLLAGDTFANRLPDPVLQQVEHFNDPTVTVNDSFKPVVRYWDRITHPEQIITSLPQALATMLDPADCGPVFIGLAQDTQEKAFDYPEAFFEPKVWSIPRPRPDRRAVEEAVAVLRTAKKPLIISGGGVRYAIAENEVAAFAQKRGIPVVETIAGKGALTHDHPVHAGPIGIVGSTSANALAAEADVILAIGTRLQDFTTGSWTAFSKDAKFISINTARWDAIKHRAVAVVGDALETVTELDAALGDFAMPASYMAKAKGLFDEWNALLDQHQAPTDAAIPSYAQVIGVLNKVARPNDTLIGAAGGTPGEITKGWRVKNPNTFDCEFGFSCMGYEIAAGWGCAMAQDGPGATGGTPIVMLGDGTYMMMNSDIYSAVLTGHKMIVVVCDNGGYAVINRLQQFKGVPGFNNLLKDCRIQNPENPLHVDFVKHAESMGAYARKCESLEELEEAMEWAQSNDRTTLLTIVSDAYAWVPGDADWDVGVPEVSAHESVRKAREAHDVIRSKQRVGV</sequence>
<evidence type="ECO:0000259" key="4">
    <source>
        <dbReference type="Pfam" id="PF00205"/>
    </source>
</evidence>
<dbReference type="InterPro" id="IPR029035">
    <property type="entry name" value="DHS-like_NAD/FAD-binding_dom"/>
</dbReference>
<dbReference type="GO" id="GO:0009097">
    <property type="term" value="P:isoleucine biosynthetic process"/>
    <property type="evidence" value="ECO:0007669"/>
    <property type="project" value="TreeGrafter"/>
</dbReference>
<dbReference type="InterPro" id="IPR030817">
    <property type="entry name" value="Myo_inos_IolD"/>
</dbReference>
<dbReference type="AlphaFoldDB" id="A0A917ZJ03"/>
<dbReference type="Pfam" id="PF00205">
    <property type="entry name" value="TPP_enzyme_M"/>
    <property type="match status" value="1"/>
</dbReference>
<evidence type="ECO:0000313" key="8">
    <source>
        <dbReference type="Proteomes" id="UP000599578"/>
    </source>
</evidence>
<dbReference type="Proteomes" id="UP000599578">
    <property type="component" value="Unassembled WGS sequence"/>
</dbReference>
<dbReference type="Pfam" id="PF02776">
    <property type="entry name" value="TPP_enzyme_N"/>
    <property type="match status" value="1"/>
</dbReference>
<comment type="caution">
    <text evidence="7">The sequence shown here is derived from an EMBL/GenBank/DDBJ whole genome shotgun (WGS) entry which is preliminary data.</text>
</comment>
<dbReference type="PANTHER" id="PTHR18968:SF9">
    <property type="entry name" value="3D-(3,5_4)-TRIHYDROXYCYCLOHEXANE-1,2-DIONE HYDROLASE"/>
    <property type="match status" value="1"/>
</dbReference>
<dbReference type="CDD" id="cd07035">
    <property type="entry name" value="TPP_PYR_POX_like"/>
    <property type="match status" value="1"/>
</dbReference>
<dbReference type="RefSeq" id="WP_188861457.1">
    <property type="nucleotide sequence ID" value="NZ_BMLT01000007.1"/>
</dbReference>
<dbReference type="Gene3D" id="3.40.50.970">
    <property type="match status" value="2"/>
</dbReference>